<gene>
    <name evidence="2" type="ORF">M6B38_161490</name>
</gene>
<evidence type="ECO:0000313" key="2">
    <source>
        <dbReference type="EMBL" id="KAJ6809215.1"/>
    </source>
</evidence>
<feature type="compositionally biased region" description="Basic and acidic residues" evidence="1">
    <location>
        <begin position="174"/>
        <end position="187"/>
    </location>
</feature>
<name>A0AAX6EZR0_IRIPA</name>
<organism evidence="2 3">
    <name type="scientific">Iris pallida</name>
    <name type="common">Sweet iris</name>
    <dbReference type="NCBI Taxonomy" id="29817"/>
    <lineage>
        <taxon>Eukaryota</taxon>
        <taxon>Viridiplantae</taxon>
        <taxon>Streptophyta</taxon>
        <taxon>Embryophyta</taxon>
        <taxon>Tracheophyta</taxon>
        <taxon>Spermatophyta</taxon>
        <taxon>Magnoliopsida</taxon>
        <taxon>Liliopsida</taxon>
        <taxon>Asparagales</taxon>
        <taxon>Iridaceae</taxon>
        <taxon>Iridoideae</taxon>
        <taxon>Irideae</taxon>
        <taxon>Iris</taxon>
    </lineage>
</organism>
<protein>
    <submittedName>
        <fullName evidence="2">Uncharacterized protein</fullName>
    </submittedName>
</protein>
<comment type="caution">
    <text evidence="2">The sequence shown here is derived from an EMBL/GenBank/DDBJ whole genome shotgun (WGS) entry which is preliminary data.</text>
</comment>
<proteinExistence type="predicted"/>
<feature type="region of interest" description="Disordered" evidence="1">
    <location>
        <begin position="158"/>
        <end position="208"/>
    </location>
</feature>
<evidence type="ECO:0000313" key="3">
    <source>
        <dbReference type="Proteomes" id="UP001140949"/>
    </source>
</evidence>
<evidence type="ECO:0000256" key="1">
    <source>
        <dbReference type="SAM" id="MobiDB-lite"/>
    </source>
</evidence>
<dbReference type="EMBL" id="JANAVB010033020">
    <property type="protein sequence ID" value="KAJ6809215.1"/>
    <property type="molecule type" value="Genomic_DNA"/>
</dbReference>
<feature type="region of interest" description="Disordered" evidence="1">
    <location>
        <begin position="1"/>
        <end position="21"/>
    </location>
</feature>
<reference evidence="2" key="2">
    <citation type="submission" date="2023-04" db="EMBL/GenBank/DDBJ databases">
        <authorList>
            <person name="Bruccoleri R.E."/>
            <person name="Oakeley E.J."/>
            <person name="Faust A.-M."/>
            <person name="Dessus-Babus S."/>
            <person name="Altorfer M."/>
            <person name="Burckhardt D."/>
            <person name="Oertli M."/>
            <person name="Naumann U."/>
            <person name="Petersen F."/>
            <person name="Wong J."/>
        </authorList>
    </citation>
    <scope>NUCLEOTIDE SEQUENCE</scope>
    <source>
        <strain evidence="2">GSM-AAB239-AS_SAM_17_03QT</strain>
        <tissue evidence="2">Leaf</tissue>
    </source>
</reference>
<dbReference type="AlphaFoldDB" id="A0AAX6EZR0"/>
<sequence>MAGDRRSGAAAASSRPEKTSFHMSANALRMTSWCAGEFSERKRSSSWLSSSRSTISFSTIICSMDLRKSPSGSSVSFTTATLSSSALPPPSLFVRRLLLLLSSPPSASTTAKEDARLLFLVAVVGCGRERTVFSRSSSWRRRPEKLWGSSGSCSKRFLKGEGNSMDISRVGGGGRDDTAGDLSKESETESETDVDLESLQPQPRENMELPLLPPPLPVLLLFELEDMVSTFFFLFCSGHTVIGWMSGKGREWILFGSQLGSKVPNDPWG</sequence>
<reference evidence="2" key="1">
    <citation type="journal article" date="2023" name="GigaByte">
        <title>Genome assembly of the bearded iris, Iris pallida Lam.</title>
        <authorList>
            <person name="Bruccoleri R.E."/>
            <person name="Oakeley E.J."/>
            <person name="Faust A.M.E."/>
            <person name="Altorfer M."/>
            <person name="Dessus-Babus S."/>
            <person name="Burckhardt D."/>
            <person name="Oertli M."/>
            <person name="Naumann U."/>
            <person name="Petersen F."/>
            <person name="Wong J."/>
        </authorList>
    </citation>
    <scope>NUCLEOTIDE SEQUENCE</scope>
    <source>
        <strain evidence="2">GSM-AAB239-AS_SAM_17_03QT</strain>
    </source>
</reference>
<keyword evidence="3" id="KW-1185">Reference proteome</keyword>
<accession>A0AAX6EZR0</accession>
<dbReference type="Proteomes" id="UP001140949">
    <property type="component" value="Unassembled WGS sequence"/>
</dbReference>